<reference evidence="2 3" key="1">
    <citation type="submission" date="2019-12" db="EMBL/GenBank/DDBJ databases">
        <title>Whole genome shotgun sequence of Streptomyces libani subsp. libani NBRC 13452.</title>
        <authorList>
            <person name="Ichikawa N."/>
            <person name="Kimura A."/>
            <person name="Kitahashi Y."/>
            <person name="Komaki H."/>
            <person name="Tamura T."/>
        </authorList>
    </citation>
    <scope>NUCLEOTIDE SEQUENCE [LARGE SCALE GENOMIC DNA]</scope>
    <source>
        <strain evidence="2 3">NBRC 13452</strain>
    </source>
</reference>
<proteinExistence type="predicted"/>
<feature type="region of interest" description="Disordered" evidence="1">
    <location>
        <begin position="1"/>
        <end position="28"/>
    </location>
</feature>
<organism evidence="2 3">
    <name type="scientific">Streptomyces nigrescens</name>
    <dbReference type="NCBI Taxonomy" id="1920"/>
    <lineage>
        <taxon>Bacteria</taxon>
        <taxon>Bacillati</taxon>
        <taxon>Actinomycetota</taxon>
        <taxon>Actinomycetes</taxon>
        <taxon>Kitasatosporales</taxon>
        <taxon>Streptomycetaceae</taxon>
        <taxon>Streptomyces</taxon>
    </lineage>
</organism>
<gene>
    <name evidence="2" type="ORF">Sliba_37550</name>
</gene>
<accession>A0A640TK53</accession>
<sequence length="89" mass="9794">MQRGVAGWCARQGMTVPGRGAPPRASQLSRGRRYLDIEYQSAERRTSTAACEFHKIVKLKIRSTGFPEAHTGKYVLGGKESAVSDPYPL</sequence>
<evidence type="ECO:0000256" key="1">
    <source>
        <dbReference type="SAM" id="MobiDB-lite"/>
    </source>
</evidence>
<dbReference type="EMBL" id="BLIP01000001">
    <property type="protein sequence ID" value="GFE23302.1"/>
    <property type="molecule type" value="Genomic_DNA"/>
</dbReference>
<dbReference type="AlphaFoldDB" id="A0A640TK53"/>
<comment type="caution">
    <text evidence="2">The sequence shown here is derived from an EMBL/GenBank/DDBJ whole genome shotgun (WGS) entry which is preliminary data.</text>
</comment>
<name>A0A640TK53_STRNI</name>
<evidence type="ECO:0000313" key="3">
    <source>
        <dbReference type="Proteomes" id="UP000429552"/>
    </source>
</evidence>
<evidence type="ECO:0000313" key="2">
    <source>
        <dbReference type="EMBL" id="GFE23302.1"/>
    </source>
</evidence>
<dbReference type="Proteomes" id="UP000429552">
    <property type="component" value="Unassembled WGS sequence"/>
</dbReference>
<protein>
    <submittedName>
        <fullName evidence="2">Uncharacterized protein</fullName>
    </submittedName>
</protein>